<evidence type="ECO:0000313" key="1">
    <source>
        <dbReference type="EMBL" id="QPS06520.1"/>
    </source>
</evidence>
<accession>A0A7T2VXC3</accession>
<dbReference type="AlphaFoldDB" id="A0A7T2VXC3"/>
<dbReference type="Proteomes" id="UP000594778">
    <property type="component" value="Chromosome"/>
</dbReference>
<proteinExistence type="predicted"/>
<dbReference type="RefSeq" id="WP_197954115.1">
    <property type="nucleotide sequence ID" value="NZ_CP065668.1"/>
</dbReference>
<protein>
    <recommendedName>
        <fullName evidence="3">Asp/Glu racemase</fullName>
    </recommendedName>
</protein>
<evidence type="ECO:0000313" key="2">
    <source>
        <dbReference type="Proteomes" id="UP000594778"/>
    </source>
</evidence>
<evidence type="ECO:0008006" key="3">
    <source>
        <dbReference type="Google" id="ProtNLM"/>
    </source>
</evidence>
<name>A0A7T2VXC3_DELAC</name>
<reference evidence="1 2" key="1">
    <citation type="submission" date="2020-12" db="EMBL/GenBank/DDBJ databases">
        <title>FDA dAtabase for Regulatory Grade micrObial Sequences (FDA-ARGOS): Supporting development and validation of Infectious Disease Dx tests.</title>
        <authorList>
            <person name="Sproer C."/>
            <person name="Gronow S."/>
            <person name="Severitt S."/>
            <person name="Schroder I."/>
            <person name="Tallon L."/>
            <person name="Sadzewicz L."/>
            <person name="Zhao X."/>
            <person name="Boylan J."/>
            <person name="Ott S."/>
            <person name="Bowen H."/>
            <person name="Vavikolanu K."/>
            <person name="Mehta A."/>
            <person name="Aluvathingal J."/>
            <person name="Nadendla S."/>
            <person name="Lowell S."/>
            <person name="Myers T."/>
            <person name="Yan Y."/>
            <person name="Sichtig H."/>
        </authorList>
    </citation>
    <scope>NUCLEOTIDE SEQUENCE [LARGE SCALE GENOMIC DNA]</scope>
    <source>
        <strain evidence="1 2">FDAARGOS_909</strain>
    </source>
</reference>
<sequence length="227" mass="23962">MSILCLHTAHSNAVIFEQAAAELGWPAHSIIHQVHEALLVEAEAAGGMHASLRQKTAGQLDALADHADIDAVLLTCSTLGPAVADCRSGKVWRADGMLARKVAAALQSDPESRIALLCAAPTTYEATRNLFMEELQQGNADQRMQLQCVEGAWALFRSGDAAGYVACMAEAAVQAHAAGATQVALTQVSMDGVARHWKPDATMPVPWTVAGSALQALMEIWDLGPVS</sequence>
<gene>
    <name evidence="1" type="ORF">I6G66_19645</name>
</gene>
<dbReference type="EMBL" id="CP065668">
    <property type="protein sequence ID" value="QPS06520.1"/>
    <property type="molecule type" value="Genomic_DNA"/>
</dbReference>
<organism evidence="1 2">
    <name type="scientific">Delftia acidovorans</name>
    <name type="common">Pseudomonas acidovorans</name>
    <name type="synonym">Comamonas acidovorans</name>
    <dbReference type="NCBI Taxonomy" id="80866"/>
    <lineage>
        <taxon>Bacteria</taxon>
        <taxon>Pseudomonadati</taxon>
        <taxon>Pseudomonadota</taxon>
        <taxon>Betaproteobacteria</taxon>
        <taxon>Burkholderiales</taxon>
        <taxon>Comamonadaceae</taxon>
        <taxon>Delftia</taxon>
    </lineage>
</organism>